<dbReference type="PANTHER" id="PTHR19300">
    <property type="entry name" value="BETA-1,4-GALACTOSYLTRANSFERASE"/>
    <property type="match status" value="1"/>
</dbReference>
<dbReference type="GO" id="GO:0006487">
    <property type="term" value="P:protein N-linked glycosylation"/>
    <property type="evidence" value="ECO:0007669"/>
    <property type="project" value="TreeGrafter"/>
</dbReference>
<comment type="cofactor">
    <cofactor evidence="1 17">
        <name>Mn(2+)</name>
        <dbReference type="ChEBI" id="CHEBI:29035"/>
    </cofactor>
</comment>
<evidence type="ECO:0000256" key="1">
    <source>
        <dbReference type="ARBA" id="ARBA00001936"/>
    </source>
</evidence>
<evidence type="ECO:0000256" key="2">
    <source>
        <dbReference type="ARBA" id="ARBA00004323"/>
    </source>
</evidence>
<dbReference type="PRINTS" id="PR02050">
    <property type="entry name" value="B14GALTRFASE"/>
</dbReference>
<keyword evidence="6 17" id="KW-0808">Transferase</keyword>
<keyword evidence="5 17" id="KW-0328">Glycosyltransferase</keyword>
<dbReference type="InterPro" id="IPR029044">
    <property type="entry name" value="Nucleotide-diphossugar_trans"/>
</dbReference>
<evidence type="ECO:0000256" key="16">
    <source>
        <dbReference type="ARBA" id="ARBA00049413"/>
    </source>
</evidence>
<dbReference type="GO" id="GO:0008092">
    <property type="term" value="F:cytoskeletal protein binding"/>
    <property type="evidence" value="ECO:0007669"/>
    <property type="project" value="TreeGrafter"/>
</dbReference>
<evidence type="ECO:0000256" key="5">
    <source>
        <dbReference type="ARBA" id="ARBA00022676"/>
    </source>
</evidence>
<evidence type="ECO:0000256" key="10">
    <source>
        <dbReference type="ARBA" id="ARBA00022989"/>
    </source>
</evidence>
<feature type="transmembrane region" description="Helical" evidence="17">
    <location>
        <begin position="5"/>
        <end position="25"/>
    </location>
</feature>
<dbReference type="SUPFAM" id="SSF53448">
    <property type="entry name" value="Nucleotide-diphospho-sugar transferases"/>
    <property type="match status" value="1"/>
</dbReference>
<comment type="subcellular location">
    <subcellularLocation>
        <location evidence="2 17">Golgi apparatus membrane</location>
        <topology evidence="2 17">Single-pass type II membrane protein</topology>
    </subcellularLocation>
</comment>
<comment type="pathway">
    <text evidence="3 17">Protein modification; protein glycosylation.</text>
</comment>
<protein>
    <recommendedName>
        <fullName evidence="17">Beta-1,4-galactosyltransferase</fullName>
        <shortName evidence="17">Beta-1,4-GalTase</shortName>
        <ecNumber evidence="17">2.4.1.-</ecNumber>
    </recommendedName>
</protein>
<dbReference type="InterPro" id="IPR027995">
    <property type="entry name" value="Galactosyl_T_N"/>
</dbReference>
<dbReference type="EC" id="2.4.1.-" evidence="17"/>
<organism evidence="20 21">
    <name type="scientific">Periophthalmus magnuspinnatus</name>
    <dbReference type="NCBI Taxonomy" id="409849"/>
    <lineage>
        <taxon>Eukaryota</taxon>
        <taxon>Metazoa</taxon>
        <taxon>Chordata</taxon>
        <taxon>Craniata</taxon>
        <taxon>Vertebrata</taxon>
        <taxon>Euteleostomi</taxon>
        <taxon>Actinopterygii</taxon>
        <taxon>Neopterygii</taxon>
        <taxon>Teleostei</taxon>
        <taxon>Neoteleostei</taxon>
        <taxon>Acanthomorphata</taxon>
        <taxon>Gobiaria</taxon>
        <taxon>Gobiiformes</taxon>
        <taxon>Gobioidei</taxon>
        <taxon>Gobiidae</taxon>
        <taxon>Oxudercinae</taxon>
        <taxon>Periophthalmus</taxon>
    </lineage>
</organism>
<dbReference type="GO" id="GO:0046872">
    <property type="term" value="F:metal ion binding"/>
    <property type="evidence" value="ECO:0007669"/>
    <property type="project" value="UniProtKB-UniRule"/>
</dbReference>
<dbReference type="UniPathway" id="UPA00378"/>
<comment type="similarity">
    <text evidence="4 17">Belongs to the glycosyltransferase 7 family.</text>
</comment>
<dbReference type="Ensembl" id="ENSPMGT00000009159.1">
    <property type="protein sequence ID" value="ENSPMGP00000008608.1"/>
    <property type="gene ID" value="ENSPMGG00000007125.1"/>
</dbReference>
<feature type="domain" description="Galactosyltransferase N-terminal" evidence="19">
    <location>
        <begin position="62"/>
        <end position="194"/>
    </location>
</feature>
<dbReference type="Pfam" id="PF13733">
    <property type="entry name" value="Glyco_transf_7N"/>
    <property type="match status" value="1"/>
</dbReference>
<keyword evidence="9 17" id="KW-0735">Signal-anchor</keyword>
<evidence type="ECO:0000313" key="21">
    <source>
        <dbReference type="Proteomes" id="UP000261520"/>
    </source>
</evidence>
<dbReference type="InterPro" id="IPR003859">
    <property type="entry name" value="Galactosyl_T"/>
</dbReference>
<feature type="domain" description="Galactosyltransferase C-terminal" evidence="18">
    <location>
        <begin position="199"/>
        <end position="275"/>
    </location>
</feature>
<dbReference type="InterPro" id="IPR027791">
    <property type="entry name" value="Galactosyl_T_C"/>
</dbReference>
<evidence type="ECO:0000256" key="9">
    <source>
        <dbReference type="ARBA" id="ARBA00022968"/>
    </source>
</evidence>
<evidence type="ECO:0000259" key="19">
    <source>
        <dbReference type="Pfam" id="PF13733"/>
    </source>
</evidence>
<dbReference type="Proteomes" id="UP000261520">
    <property type="component" value="Unplaced"/>
</dbReference>
<keyword evidence="11 17" id="KW-0333">Golgi apparatus</keyword>
<keyword evidence="8 17" id="KW-0479">Metal-binding</keyword>
<keyword evidence="12 17" id="KW-0472">Membrane</keyword>
<accession>A0A3B3ZV61</accession>
<evidence type="ECO:0000256" key="13">
    <source>
        <dbReference type="ARBA" id="ARBA00023157"/>
    </source>
</evidence>
<evidence type="ECO:0000256" key="6">
    <source>
        <dbReference type="ARBA" id="ARBA00022679"/>
    </source>
</evidence>
<keyword evidence="7 17" id="KW-0812">Transmembrane</keyword>
<evidence type="ECO:0000256" key="7">
    <source>
        <dbReference type="ARBA" id="ARBA00022692"/>
    </source>
</evidence>
<evidence type="ECO:0000256" key="8">
    <source>
        <dbReference type="ARBA" id="ARBA00022723"/>
    </source>
</evidence>
<dbReference type="Gene3D" id="3.90.550.10">
    <property type="entry name" value="Spore Coat Polysaccharide Biosynthesis Protein SpsA, Chain A"/>
    <property type="match status" value="1"/>
</dbReference>
<keyword evidence="10 17" id="KW-1133">Transmembrane helix</keyword>
<dbReference type="AlphaFoldDB" id="A0A3B3ZV61"/>
<comment type="function">
    <text evidence="17">Responsible for the synthesis of complex-type N-linked oligosaccharides in many glycoproteins as well as the carbohydrate moieties of glycolipids.</text>
</comment>
<evidence type="ECO:0000256" key="15">
    <source>
        <dbReference type="ARBA" id="ARBA00023211"/>
    </source>
</evidence>
<keyword evidence="21" id="KW-1185">Reference proteome</keyword>
<dbReference type="GO" id="GO:0005975">
    <property type="term" value="P:carbohydrate metabolic process"/>
    <property type="evidence" value="ECO:0007669"/>
    <property type="project" value="InterPro"/>
</dbReference>
<evidence type="ECO:0000256" key="17">
    <source>
        <dbReference type="RuleBase" id="RU368121"/>
    </source>
</evidence>
<dbReference type="PANTHER" id="PTHR19300:SF5">
    <property type="entry name" value="BETA-1,4-GALACTOSYLTRANSFERASE 1"/>
    <property type="match status" value="1"/>
</dbReference>
<reference evidence="20" key="1">
    <citation type="submission" date="2025-08" db="UniProtKB">
        <authorList>
            <consortium name="Ensembl"/>
        </authorList>
    </citation>
    <scope>IDENTIFICATION</scope>
</reference>
<evidence type="ECO:0000259" key="18">
    <source>
        <dbReference type="Pfam" id="PF02709"/>
    </source>
</evidence>
<comment type="catalytic activity">
    <reaction evidence="16">
        <text>N-acetyl-D-glucosamine + UDP-alpha-D-galactose = beta-D-galactosyl-(1-&gt;4)-N-acetyl-D-glucosamine + UDP + H(+)</text>
        <dbReference type="Rhea" id="RHEA:17745"/>
        <dbReference type="ChEBI" id="CHEBI:15378"/>
        <dbReference type="ChEBI" id="CHEBI:58223"/>
        <dbReference type="ChEBI" id="CHEBI:60152"/>
        <dbReference type="ChEBI" id="CHEBI:66914"/>
        <dbReference type="ChEBI" id="CHEBI:506227"/>
        <dbReference type="EC" id="2.4.1.90"/>
    </reaction>
    <physiologicalReaction direction="left-to-right" evidence="16">
        <dbReference type="Rhea" id="RHEA:17746"/>
    </physiologicalReaction>
</comment>
<evidence type="ECO:0000256" key="11">
    <source>
        <dbReference type="ARBA" id="ARBA00023034"/>
    </source>
</evidence>
<dbReference type="GO" id="GO:0000139">
    <property type="term" value="C:Golgi membrane"/>
    <property type="evidence" value="ECO:0007669"/>
    <property type="project" value="UniProtKB-SubCell"/>
</dbReference>
<dbReference type="GO" id="GO:0003831">
    <property type="term" value="F:beta-N-acetylglucosaminylglycopeptide beta-1,4-galactosyltransferase activity"/>
    <property type="evidence" value="ECO:0007669"/>
    <property type="project" value="TreeGrafter"/>
</dbReference>
<evidence type="ECO:0000256" key="3">
    <source>
        <dbReference type="ARBA" id="ARBA00004922"/>
    </source>
</evidence>
<dbReference type="GO" id="GO:0032580">
    <property type="term" value="C:Golgi cisterna membrane"/>
    <property type="evidence" value="ECO:0007669"/>
    <property type="project" value="UniProtKB-UniRule"/>
</dbReference>
<keyword evidence="15 17" id="KW-0464">Manganese</keyword>
<evidence type="ECO:0000256" key="4">
    <source>
        <dbReference type="ARBA" id="ARBA00005735"/>
    </source>
</evidence>
<reference evidence="20" key="2">
    <citation type="submission" date="2025-09" db="UniProtKB">
        <authorList>
            <consortium name="Ensembl"/>
        </authorList>
    </citation>
    <scope>IDENTIFICATION</scope>
</reference>
<sequence>MIKTIFIFLAFFGFLTMTTYVVVLYSRDTNITPLQVITSSKFNLWKNHTSKSNETEADLPDCPETPPALVGPLRVEFYFTVKLDALRQQYQGILQGGKYKPPNCKSKQKVAVIIPFRDRHEHLGYWLYYLHPILMRQQLDYGVFVINQDGQGIFNRAKLMNVGVVEALKVYDYDCLVFSDVDLVPLDDRNLYKCFDNPRHLAVAMDKFGYDLPYSNYYGGVSSLSKDQYMEINGFSNTFWGWGGEDDDIYNRIVHRGMSISRPDMATGRYRMIRHFRDRHNEPNPQNEGKLPLSAIMMRRDGLNSLSYKVKKIEQDVLYTFITVDIHAPFRSVDDAINLALHFIHQHLASREPTPGSCLWTSALRSTPSSLLCSRTSSLSSTCLTPPAGGSLTS</sequence>
<proteinExistence type="inferred from homology"/>
<keyword evidence="14 17" id="KW-0325">Glycoprotein</keyword>
<evidence type="ECO:0000256" key="14">
    <source>
        <dbReference type="ARBA" id="ARBA00023180"/>
    </source>
</evidence>
<evidence type="ECO:0000256" key="12">
    <source>
        <dbReference type="ARBA" id="ARBA00023136"/>
    </source>
</evidence>
<dbReference type="STRING" id="409849.ENSPMGP00000008608"/>
<keyword evidence="13" id="KW-1015">Disulfide bond</keyword>
<dbReference type="GO" id="GO:0003945">
    <property type="term" value="F:N-acetyllactosamine synthase activity"/>
    <property type="evidence" value="ECO:0007669"/>
    <property type="project" value="UniProtKB-EC"/>
</dbReference>
<dbReference type="FunFam" id="3.90.550.10:FF:000028">
    <property type="entry name" value="beta-1,4-galactosyltransferase 1"/>
    <property type="match status" value="1"/>
</dbReference>
<evidence type="ECO:0000313" key="20">
    <source>
        <dbReference type="Ensembl" id="ENSPMGP00000008608.1"/>
    </source>
</evidence>
<name>A0A3B3ZV61_9GOBI</name>
<dbReference type="CDD" id="cd00899">
    <property type="entry name" value="b4GalT"/>
    <property type="match status" value="1"/>
</dbReference>
<dbReference type="Pfam" id="PF02709">
    <property type="entry name" value="Glyco_transf_7C"/>
    <property type="match status" value="1"/>
</dbReference>